<dbReference type="EMBL" id="QXFU01002487">
    <property type="protein sequence ID" value="KAE8985125.1"/>
    <property type="molecule type" value="Genomic_DNA"/>
</dbReference>
<evidence type="ECO:0000313" key="4">
    <source>
        <dbReference type="Proteomes" id="UP000429607"/>
    </source>
</evidence>
<comment type="caution">
    <text evidence="2">The sequence shown here is derived from an EMBL/GenBank/DDBJ whole genome shotgun (WGS) entry which is preliminary data.</text>
</comment>
<dbReference type="Proteomes" id="UP000429607">
    <property type="component" value="Unassembled WGS sequence"/>
</dbReference>
<dbReference type="Proteomes" id="UP000434957">
    <property type="component" value="Unassembled WGS sequence"/>
</dbReference>
<accession>A0A6A3IY41</accession>
<evidence type="ECO:0000313" key="5">
    <source>
        <dbReference type="Proteomes" id="UP000434957"/>
    </source>
</evidence>
<dbReference type="OrthoDB" id="118248at2759"/>
<evidence type="ECO:0000313" key="6">
    <source>
        <dbReference type="Proteomes" id="UP000435112"/>
    </source>
</evidence>
<dbReference type="AlphaFoldDB" id="A0A6A3IY41"/>
<protein>
    <submittedName>
        <fullName evidence="2">Uncharacterized protein</fullName>
    </submittedName>
</protein>
<dbReference type="Proteomes" id="UP000435112">
    <property type="component" value="Unassembled WGS sequence"/>
</dbReference>
<gene>
    <name evidence="2" type="ORF">PR001_g22177</name>
    <name evidence="1" type="ORF">PR002_g22731</name>
    <name evidence="3" type="ORF">PR003_g23365</name>
</gene>
<dbReference type="EMBL" id="QXFT01002460">
    <property type="protein sequence ID" value="KAE9297961.1"/>
    <property type="molecule type" value="Genomic_DNA"/>
</dbReference>
<sequence length="156" mass="17473">MYQDRACIGDVAAFAESRFTSSPYLIIEKYKDGTYCGKEKETVVYKADGMCYYSYIDGVSVRILPSFGDSVTIIKYQTTLCVDSDAEIVAIGSKYINTGVCYAGNMKLYGNMTTPSTSTPPATTPPSMDIDQKTREEIMFPAWLWEPTPRRIFEDP</sequence>
<evidence type="ECO:0000313" key="2">
    <source>
        <dbReference type="EMBL" id="KAE8987936.1"/>
    </source>
</evidence>
<evidence type="ECO:0000313" key="3">
    <source>
        <dbReference type="EMBL" id="KAE9297961.1"/>
    </source>
</evidence>
<organism evidence="2 4">
    <name type="scientific">Phytophthora rubi</name>
    <dbReference type="NCBI Taxonomy" id="129364"/>
    <lineage>
        <taxon>Eukaryota</taxon>
        <taxon>Sar</taxon>
        <taxon>Stramenopiles</taxon>
        <taxon>Oomycota</taxon>
        <taxon>Peronosporomycetes</taxon>
        <taxon>Peronosporales</taxon>
        <taxon>Peronosporaceae</taxon>
        <taxon>Phytophthora</taxon>
    </lineage>
</organism>
<proteinExistence type="predicted"/>
<name>A0A6A3IY41_9STRA</name>
<evidence type="ECO:0000313" key="1">
    <source>
        <dbReference type="EMBL" id="KAE8985125.1"/>
    </source>
</evidence>
<reference evidence="4 6" key="1">
    <citation type="submission" date="2018-09" db="EMBL/GenBank/DDBJ databases">
        <title>Genomic investigation of the strawberry pathogen Phytophthora fragariae indicates pathogenicity is determined by transcriptional variation in three key races.</title>
        <authorList>
            <person name="Adams T.M."/>
            <person name="Armitage A.D."/>
            <person name="Sobczyk M.K."/>
            <person name="Bates H.J."/>
            <person name="Dunwell J.M."/>
            <person name="Nellist C.F."/>
            <person name="Harrison R.J."/>
        </authorList>
    </citation>
    <scope>NUCLEOTIDE SEQUENCE [LARGE SCALE GENOMIC DNA]</scope>
    <source>
        <strain evidence="2 4">SCRP249</strain>
        <strain evidence="1 6">SCRP324</strain>
        <strain evidence="3 5">SCRP333</strain>
    </source>
</reference>
<dbReference type="EMBL" id="QXFV01002434">
    <property type="protein sequence ID" value="KAE8987936.1"/>
    <property type="molecule type" value="Genomic_DNA"/>
</dbReference>
<keyword evidence="5" id="KW-1185">Reference proteome</keyword>